<name>A0AAU8KZ29_9RHAB</name>
<evidence type="ECO:0000256" key="12">
    <source>
        <dbReference type="ARBA" id="ARBA00022801"/>
    </source>
</evidence>
<evidence type="ECO:0000256" key="4">
    <source>
        <dbReference type="ARBA" id="ARBA00012582"/>
    </source>
</evidence>
<evidence type="ECO:0000256" key="21">
    <source>
        <dbReference type="ARBA" id="ARBA00026099"/>
    </source>
</evidence>
<dbReference type="InterPro" id="IPR039736">
    <property type="entry name" value="L_poly_C"/>
</dbReference>
<accession>A0AAU8KZ29</accession>
<keyword evidence="11" id="KW-0547">Nucleotide-binding</keyword>
<evidence type="ECO:0000256" key="6">
    <source>
        <dbReference type="ARBA" id="ARBA00022603"/>
    </source>
</evidence>
<dbReference type="EC" id="2.7.7.48" evidence="3"/>
<evidence type="ECO:0000256" key="13">
    <source>
        <dbReference type="ARBA" id="ARBA00022840"/>
    </source>
</evidence>
<comment type="catalytic activity">
    <reaction evidence="26">
        <text>GTP + H2O = GDP + phosphate + H(+)</text>
        <dbReference type="Rhea" id="RHEA:19669"/>
        <dbReference type="ChEBI" id="CHEBI:15377"/>
        <dbReference type="ChEBI" id="CHEBI:15378"/>
        <dbReference type="ChEBI" id="CHEBI:37565"/>
        <dbReference type="ChEBI" id="CHEBI:43474"/>
        <dbReference type="ChEBI" id="CHEBI:58189"/>
    </reaction>
</comment>
<feature type="domain" description="Mononegavirus-type SAM-dependent 2'-O-MTase" evidence="28">
    <location>
        <begin position="1659"/>
        <end position="1856"/>
    </location>
</feature>
<comment type="catalytic activity">
    <reaction evidence="24">
        <text>a 5'-end (5'-triphosphoguanosine)-adenylyl-adenylyl-cytidylyl-adenosine in mRNA + S-adenosyl-L-methionine = a 5'-end (5'-triphosphoguanosine)-(2'-O-methyladenylyl)-adenylyl-cytidylyl-adenosine in mRNA + S-adenosyl-L-homocysteine + H(+)</text>
        <dbReference type="Rhea" id="RHEA:65380"/>
        <dbReference type="Rhea" id="RHEA-COMP:16797"/>
        <dbReference type="Rhea" id="RHEA-COMP:16801"/>
        <dbReference type="ChEBI" id="CHEBI:15378"/>
        <dbReference type="ChEBI" id="CHEBI:57856"/>
        <dbReference type="ChEBI" id="CHEBI:59789"/>
        <dbReference type="ChEBI" id="CHEBI:156482"/>
        <dbReference type="ChEBI" id="CHEBI:156484"/>
    </reaction>
</comment>
<evidence type="ECO:0000256" key="17">
    <source>
        <dbReference type="ARBA" id="ARBA00023200"/>
    </source>
</evidence>
<dbReference type="GO" id="GO:0004482">
    <property type="term" value="F:mRNA 5'-cap (guanine-N7-)-methyltransferase activity"/>
    <property type="evidence" value="ECO:0007669"/>
    <property type="project" value="InterPro"/>
</dbReference>
<dbReference type="InterPro" id="IPR026890">
    <property type="entry name" value="Mononeg_mRNAcap"/>
</dbReference>
<dbReference type="GO" id="GO:0030430">
    <property type="term" value="C:host cell cytoplasm"/>
    <property type="evidence" value="ECO:0007669"/>
    <property type="project" value="UniProtKB-SubCell"/>
</dbReference>
<dbReference type="Pfam" id="PF00946">
    <property type="entry name" value="Mononeg_RNA_pol"/>
    <property type="match status" value="1"/>
</dbReference>
<keyword evidence="6" id="KW-0489">Methyltransferase</keyword>
<protein>
    <recommendedName>
        <fullName evidence="23">Replicase</fullName>
        <ecNumber evidence="21">2.1.1.375</ecNumber>
        <ecNumber evidence="3">2.7.7.48</ecNumber>
        <ecNumber evidence="4">2.7.7.88</ecNumber>
    </recommendedName>
    <alternativeName>
        <fullName evidence="22">Transcriptase</fullName>
    </alternativeName>
</protein>
<evidence type="ECO:0000256" key="19">
    <source>
        <dbReference type="ARBA" id="ARBA00024494"/>
    </source>
</evidence>
<evidence type="ECO:0000259" key="27">
    <source>
        <dbReference type="PROSITE" id="PS50526"/>
    </source>
</evidence>
<keyword evidence="18" id="KW-0511">Multifunctional enzyme</keyword>
<evidence type="ECO:0000256" key="23">
    <source>
        <dbReference type="ARBA" id="ARBA00031012"/>
    </source>
</evidence>
<keyword evidence="5" id="KW-0696">RNA-directed RNA polymerase</keyword>
<keyword evidence="13" id="KW-0067">ATP-binding</keyword>
<dbReference type="Pfam" id="PF14314">
    <property type="entry name" value="Methyltrans_Mon_2nd"/>
    <property type="match status" value="1"/>
</dbReference>
<evidence type="ECO:0000256" key="1">
    <source>
        <dbReference type="ARBA" id="ARBA00004192"/>
    </source>
</evidence>
<evidence type="ECO:0000256" key="9">
    <source>
        <dbReference type="ARBA" id="ARBA00022691"/>
    </source>
</evidence>
<keyword evidence="8" id="KW-0808">Transferase</keyword>
<dbReference type="GO" id="GO:0003968">
    <property type="term" value="F:RNA-directed RNA polymerase activity"/>
    <property type="evidence" value="ECO:0007669"/>
    <property type="project" value="UniProtKB-KW"/>
</dbReference>
<evidence type="ECO:0000256" key="20">
    <source>
        <dbReference type="ARBA" id="ARBA00024499"/>
    </source>
</evidence>
<feature type="domain" description="RdRp catalytic" evidence="27">
    <location>
        <begin position="604"/>
        <end position="791"/>
    </location>
</feature>
<dbReference type="PROSITE" id="PS51590">
    <property type="entry name" value="SAM_MT_MNV_L"/>
    <property type="match status" value="1"/>
</dbReference>
<keyword evidence="7" id="KW-0507">mRNA processing</keyword>
<keyword evidence="17" id="KW-1035">Host cytoplasm</keyword>
<dbReference type="EMBL" id="PP968022">
    <property type="protein sequence ID" value="XCN29337.1"/>
    <property type="molecule type" value="Genomic_RNA"/>
</dbReference>
<evidence type="ECO:0000256" key="5">
    <source>
        <dbReference type="ARBA" id="ARBA00022484"/>
    </source>
</evidence>
<dbReference type="InterPro" id="IPR014023">
    <property type="entry name" value="Mononeg_RNA_pol_cat"/>
</dbReference>
<evidence type="ECO:0000256" key="18">
    <source>
        <dbReference type="ARBA" id="ARBA00023268"/>
    </source>
</evidence>
<dbReference type="InterPro" id="IPR048397">
    <property type="entry name" value="Methyltrans_Mon_CD"/>
</dbReference>
<evidence type="ECO:0000256" key="25">
    <source>
        <dbReference type="ARBA" id="ARBA00047370"/>
    </source>
</evidence>
<dbReference type="EC" id="2.7.7.88" evidence="4"/>
<dbReference type="InterPro" id="IPR025786">
    <property type="entry name" value="Mononega_L_MeTrfase"/>
</dbReference>
<evidence type="ECO:0000256" key="15">
    <source>
        <dbReference type="ARBA" id="ARBA00022953"/>
    </source>
</evidence>
<comment type="catalytic activity">
    <reaction evidence="19">
        <text>a 5'-end triphospho-adenylyl-adenylyl-cytidylyl-adenosine in mRNA + GDP + H(+) = a 5'-end (5'-triphosphoguanosine)-adenylyl-adenylyl-cytidylyl-adenosine in mRNA + diphosphate</text>
        <dbReference type="Rhea" id="RHEA:65436"/>
        <dbReference type="Rhea" id="RHEA-COMP:16797"/>
        <dbReference type="Rhea" id="RHEA-COMP:16799"/>
        <dbReference type="ChEBI" id="CHEBI:15378"/>
        <dbReference type="ChEBI" id="CHEBI:33019"/>
        <dbReference type="ChEBI" id="CHEBI:58189"/>
        <dbReference type="ChEBI" id="CHEBI:156484"/>
        <dbReference type="ChEBI" id="CHEBI:156503"/>
        <dbReference type="EC" id="2.7.7.88"/>
    </reaction>
</comment>
<evidence type="ECO:0000256" key="16">
    <source>
        <dbReference type="ARBA" id="ARBA00023042"/>
    </source>
</evidence>
<dbReference type="NCBIfam" id="TIGR04198">
    <property type="entry name" value="paramyx_RNAcap"/>
    <property type="match status" value="1"/>
</dbReference>
<evidence type="ECO:0000256" key="2">
    <source>
        <dbReference type="ARBA" id="ARBA00004328"/>
    </source>
</evidence>
<keyword evidence="15" id="KW-0693">Viral RNA replication</keyword>
<keyword evidence="14" id="KW-0946">Virion</keyword>
<comment type="catalytic activity">
    <reaction evidence="20">
        <text>a 5'-end (5'-triphosphoguanosine)-(2'-O-methyladenylyl)-adenylyl-cytidylyl-adenosine in mRNA + S-adenosyl-L-methionine = a 5'-end (N(7)-methyl 5'-triphosphoguanosine)-(2'-O-methyladenylyl)-adenylyl-cytidylyl-adenosine in mRNA + S-adenosyl-L-homocysteine</text>
        <dbReference type="Rhea" id="RHEA:65440"/>
        <dbReference type="Rhea" id="RHEA-COMP:16798"/>
        <dbReference type="Rhea" id="RHEA-COMP:16801"/>
        <dbReference type="ChEBI" id="CHEBI:57856"/>
        <dbReference type="ChEBI" id="CHEBI:59789"/>
        <dbReference type="ChEBI" id="CHEBI:156482"/>
        <dbReference type="ChEBI" id="CHEBI:156483"/>
    </reaction>
</comment>
<evidence type="ECO:0000256" key="3">
    <source>
        <dbReference type="ARBA" id="ARBA00012494"/>
    </source>
</evidence>
<keyword evidence="12" id="KW-0378">Hydrolase</keyword>
<dbReference type="Pfam" id="PF21080">
    <property type="entry name" value="Methyltrans_Mon_1st"/>
    <property type="match status" value="1"/>
</dbReference>
<dbReference type="GO" id="GO:0044423">
    <property type="term" value="C:virion component"/>
    <property type="evidence" value="ECO:0007669"/>
    <property type="project" value="UniProtKB-KW"/>
</dbReference>
<evidence type="ECO:0000256" key="26">
    <source>
        <dbReference type="ARBA" id="ARBA00048548"/>
    </source>
</evidence>
<comment type="catalytic activity">
    <reaction evidence="25">
        <text>a 5'-end (5'-triphosphoguanosine)-adenylyl-adenylyl-cytidylyl-adenosine in mRNA + 2 S-adenosyl-L-methionine = a 5'-end (N(7)-methyl 5'-triphosphoguanosine)-(2'-O-methyladenylyl)-adenylyl-cytidylyl-adenosine in mRNA + 2 S-adenosyl-L-homocysteine + H(+)</text>
        <dbReference type="Rhea" id="RHEA:65376"/>
        <dbReference type="Rhea" id="RHEA-COMP:16797"/>
        <dbReference type="Rhea" id="RHEA-COMP:16798"/>
        <dbReference type="ChEBI" id="CHEBI:15378"/>
        <dbReference type="ChEBI" id="CHEBI:57856"/>
        <dbReference type="ChEBI" id="CHEBI:59789"/>
        <dbReference type="ChEBI" id="CHEBI:156483"/>
        <dbReference type="ChEBI" id="CHEBI:156484"/>
        <dbReference type="EC" id="2.1.1.375"/>
    </reaction>
</comment>
<evidence type="ECO:0000313" key="29">
    <source>
        <dbReference type="EMBL" id="XCN29337.1"/>
    </source>
</evidence>
<evidence type="ECO:0000256" key="11">
    <source>
        <dbReference type="ARBA" id="ARBA00022741"/>
    </source>
</evidence>
<dbReference type="GO" id="GO:0005524">
    <property type="term" value="F:ATP binding"/>
    <property type="evidence" value="ECO:0007669"/>
    <property type="project" value="UniProtKB-KW"/>
</dbReference>
<evidence type="ECO:0000256" key="24">
    <source>
        <dbReference type="ARBA" id="ARBA00047332"/>
    </source>
</evidence>
<keyword evidence="10" id="KW-0548">Nucleotidyltransferase</keyword>
<dbReference type="EC" id="2.1.1.375" evidence="21"/>
<comment type="subcellular location">
    <subcellularLocation>
        <location evidence="1">Host cytoplasm</location>
    </subcellularLocation>
    <subcellularLocation>
        <location evidence="2">Virion</location>
    </subcellularLocation>
</comment>
<proteinExistence type="predicted"/>
<evidence type="ECO:0000256" key="10">
    <source>
        <dbReference type="ARBA" id="ARBA00022695"/>
    </source>
</evidence>
<reference evidence="29" key="1">
    <citation type="submission" date="2024-06" db="EMBL/GenBank/DDBJ databases">
        <title>Detection of known and novel virus sequences in the black solider fly and expression of host antiviral pathways.</title>
        <authorList>
            <person name="Walt H.K."/>
        </authorList>
    </citation>
    <scope>NUCLEOTIDE SEQUENCE</scope>
    <source>
        <strain evidence="29">HiSv1_hpl8_b</strain>
    </source>
</reference>
<dbReference type="Pfam" id="PF14318">
    <property type="entry name" value="Mononeg_mRNAcap"/>
    <property type="match status" value="1"/>
</dbReference>
<evidence type="ECO:0000256" key="14">
    <source>
        <dbReference type="ARBA" id="ARBA00022844"/>
    </source>
</evidence>
<dbReference type="GO" id="GO:0016787">
    <property type="term" value="F:hydrolase activity"/>
    <property type="evidence" value="ECO:0007669"/>
    <property type="project" value="UniProtKB-KW"/>
</dbReference>
<evidence type="ECO:0000259" key="28">
    <source>
        <dbReference type="PROSITE" id="PS51590"/>
    </source>
</evidence>
<dbReference type="PROSITE" id="PS50526">
    <property type="entry name" value="RDRP_SSRNA_NEG_NONSEG"/>
    <property type="match status" value="1"/>
</dbReference>
<evidence type="ECO:0000256" key="22">
    <source>
        <dbReference type="ARBA" id="ARBA00030436"/>
    </source>
</evidence>
<keyword evidence="16" id="KW-0506">mRNA capping</keyword>
<organism evidence="29">
    <name type="scientific">Hermetia illucens sigma-like virus 1</name>
    <dbReference type="NCBI Taxonomy" id="3139867"/>
    <lineage>
        <taxon>Viruses</taxon>
        <taxon>Riboviria</taxon>
        <taxon>Orthornavirae</taxon>
        <taxon>Negarnaviricota</taxon>
        <taxon>Haploviricotina</taxon>
        <taxon>Monjiviricetes</taxon>
        <taxon>Mononegavirales</taxon>
        <taxon>Rhabdoviridae</taxon>
        <taxon>Alpharhabdovirinae</taxon>
        <taxon>Sigmavirus</taxon>
    </lineage>
</organism>
<dbReference type="InterPro" id="IPR039530">
    <property type="entry name" value="L_methyltransferase_rhabdo"/>
</dbReference>
<keyword evidence="9" id="KW-0949">S-adenosyl-L-methionine</keyword>
<evidence type="ECO:0000256" key="7">
    <source>
        <dbReference type="ARBA" id="ARBA00022664"/>
    </source>
</evidence>
<sequence>MDSIDDIFGPTYSGMYEPDINNELPSLFDDVNMTKEDLMKHLCNYDYSLNSPLLLDELEEFLSYLKTGIISPRWNKQQWSKMDKAFRKKIEGCRMILPSEFSRWFGEFNLKNQPVENRFFSKILIEARDKSRRTLPILESFIKGWLGKIVNLEKINLLDIPMSSRKWGDYFWDLHAITLMLNATTPKECEYLSKTFKSCKHKDKTFDFKTVNFGKVRIAEGFVLFSKLGLFLDRNTILMMKDTYVARFNTLLVLDNRIDNVFPPHCSRAMVELYELGDRILFEGGSNGYQGIKLLEPLCNNRISEIAQTYRPLIPQFTEFKEHLSKSITSLSKEIPSIKQFQQLIDKEENVEVLLTMYGSYRHWGHPYINYFEGLEQLYQQVTMKKDIDPNYASLLASDLAFIVIKDQFKTKKLWPVDPKKLSSDHMLYKYIVKGTWPNNSVIEAFGPHWHELPLIKCFDIPDVIDPSLIYSDKCHSLSKTELINHLKLNPGKKIPSHRVLSTLLESPATNWPKFLQKINDEGISVDQLLIALRAKERELKEKGRYFALMSWEIRDYFVMTEYLIKTFFVPLFHGLTMADDLTTVMGKMLINSEGQGEDNYEKITIANHIDYEKWNNHQRAEANNPVFKVMGQFLGYPNLITRTHEIFEKSLIYYAGRGDLIGLDSNNQIINKTNKRVCWNGQAGGLEGLRQKGWSITSLLVLQREGNSVNTRVKVLAQGDNQVICTQYKLRPPRNNDQLISNINDVCHNNSVLFDRISRGTKKLGLIINQDETVRSAEIINYGKNIVFRGNIRNLETKKWSRVTCVTNDQLPTLANLMSTTSSNALAVSHLSNSPLNSMFLYNFYGHLVRIINEIHNPALRGPVKDILNLQNNELDDLKYLIRSLYLDPSIGGVCGTSLTRFLIRVFPDPITESLTFLKLVHDNIRDEQIKEILCEMGNPVVRTGGLKDISKLIEDPLSLNVPRGIDATTMLKDAIKDALQKSVGKVKNTIVRKAIEHQVKNEQSFLIHLFDIKPLFPRFLSEYRSSTYFGIANAILGLFQNSKSIRSKFREYLGIKYDQIIISSEIYSIKTIIGKDSGFVRKSPMWSCSASHADQLRRQSWGEKVYGATVPHPAEMFGTPEESKVRCSNCNQSFPHSLYISVLIPHGFKDLNEKRGSCTPYMGSSTLESTSILQSWEKETKVPMLRRAASLRSAIGWFIEPDSVLAKSILDNLLSLTGEDWSTGTHGFKRTGSALHRFSCSRQSSGGYTAQNPSKLTRMLATTNNLADLGDTNYDFMYQACLLNALLSTGEIHDGNKGQGYYHQHLKCNDCLRPIEEIYINTSLPYKHPDVSNELKHWKPEETPWSVLQPSIEIQEGDWFNLSPAEKSFHIGMIQGFIFGDSFWGKSKASEDPALFPLTIRKKVTVESYLYGLLVGVLRSSILSIIHQRRLKTPKSYHQHILGHASLTLQELSQNTNLLNIWREETFIREFSRIPHGIPPSYPMISSDISMLGLNYMKFKLLQSGLEFLTEDHKLWEKTIWIFSDTSKIKEVGLLGLSEGCWEILRRGSLIKKDKVKLDQIRGLSTQIRAKEGDDINIIELTTFVQGIRYVSSEVRHAAKGLKTPTEDLYKTHLSWGTEGFGKVKSVAVKYDTVMSPIVVPRLKELRFQNPLISGLRIAQLATGSHYKLNEILEYLKVQPRGAICAGDGSGGIAALILRKYPTSRVIFNSLCDYKQVKLKGNNPSPPSAILHTLNDPERCINLFDCWTNPNDLSETKTWVYFYQLAKEHCLPIDIITMDMEVTDLKTITRIEHLTAVWAPQILQSNGILVFKTFLTRIFGQSPNPLESIGKHYARVELITTSVSSSQTSEVYMICQGAKRVKPNIQWYPDYSLLYDDTFSFPIFSDPVKEFKRALKLKKRDMLQGIPKTLISTPEADLMKLLSDLGVRSDLSYRYAHELGEPNQKEIPIVLFMLVCNSLISFTTGYKGRTFIPSDGVIFNMGVWVAGFFIWLGYTLENYRISNIGQQFIDNYFPFNYFESKIGGLYYNKWSLQVESKINKYVQLDSKMAQLGQVIRILQKNYQHAVKFPAIKLINKMCEFFNRGVTYKSFDNGTGLISLLRTEENLSTSGSIKKISLLIEGKEKTIDDQIIFRD</sequence>
<evidence type="ECO:0000256" key="8">
    <source>
        <dbReference type="ARBA" id="ARBA00022679"/>
    </source>
</evidence>